<evidence type="ECO:0000313" key="1">
    <source>
        <dbReference type="EMBL" id="KKN22680.1"/>
    </source>
</evidence>
<protein>
    <submittedName>
        <fullName evidence="1">Uncharacterized protein</fullName>
    </submittedName>
</protein>
<reference evidence="1" key="1">
    <citation type="journal article" date="2015" name="Nature">
        <title>Complex archaea that bridge the gap between prokaryotes and eukaryotes.</title>
        <authorList>
            <person name="Spang A."/>
            <person name="Saw J.H."/>
            <person name="Jorgensen S.L."/>
            <person name="Zaremba-Niedzwiedzka K."/>
            <person name="Martijn J."/>
            <person name="Lind A.E."/>
            <person name="van Eijk R."/>
            <person name="Schleper C."/>
            <person name="Guy L."/>
            <person name="Ettema T.J."/>
        </authorList>
    </citation>
    <scope>NUCLEOTIDE SEQUENCE</scope>
</reference>
<name>A0A0F9NT26_9ZZZZ</name>
<gene>
    <name evidence="1" type="ORF">LCGC14_0912630</name>
</gene>
<accession>A0A0F9NT26</accession>
<organism evidence="1">
    <name type="scientific">marine sediment metagenome</name>
    <dbReference type="NCBI Taxonomy" id="412755"/>
    <lineage>
        <taxon>unclassified sequences</taxon>
        <taxon>metagenomes</taxon>
        <taxon>ecological metagenomes</taxon>
    </lineage>
</organism>
<sequence>MIDKIKNVLEQIAEDEKYPTLDVVLANFETAMLQTKEEDPSLEGVKLERRALTVLKTFYNQQLYSKGSPFTFIPFGVSVAPMDKNKKLRDKILKDWKDPGKRVDMIKKGKLMFTMIGENKTLIKKWEAKDTHNEKKGDFTELIIDKGEPCDIGAGDVPIPRDYRKKIKYASGDGEYDNTNQYSKPLNHNWTMTLFGVGFFDGIKKVIDKESGELIEKEKKIGSDGYKARVQIFGPLANPHGEHFLGKEPIWFMPLKFNASEGNKSNMAFVRATLKGAVELGLKNIDIEKLASFINKRVSVTYVNLYKKAAEMRDEAKEEKDEPLMKKAKELLKKANLFKGFTVDTGKKYIPVIDLVEIKDYHWKYAVQWKIKDEEDEDEELIVDKNKEGWDNVDYDAFALTKCSYQGFFSKSGKKPKMIITDWSIPDSVYAGFVPLLKTDIENGEAYISLTTSRGSSVYDESTGTYVRDPENAVPIPKIRGIRLTKGLKGIIKKFEEKLTGD</sequence>
<proteinExistence type="predicted"/>
<dbReference type="AlphaFoldDB" id="A0A0F9NT26"/>
<dbReference type="EMBL" id="LAZR01003038">
    <property type="protein sequence ID" value="KKN22680.1"/>
    <property type="molecule type" value="Genomic_DNA"/>
</dbReference>
<comment type="caution">
    <text evidence="1">The sequence shown here is derived from an EMBL/GenBank/DDBJ whole genome shotgun (WGS) entry which is preliminary data.</text>
</comment>